<evidence type="ECO:0000313" key="3">
    <source>
        <dbReference type="Proteomes" id="UP000187406"/>
    </source>
</evidence>
<dbReference type="OrthoDB" id="1653584at2759"/>
<gene>
    <name evidence="2" type="ORF">CFOL_v3_21944</name>
</gene>
<protein>
    <submittedName>
        <fullName evidence="2">Uncharacterized protein</fullName>
    </submittedName>
</protein>
<dbReference type="Proteomes" id="UP000187406">
    <property type="component" value="Unassembled WGS sequence"/>
</dbReference>
<organism evidence="2 3">
    <name type="scientific">Cephalotus follicularis</name>
    <name type="common">Albany pitcher plant</name>
    <dbReference type="NCBI Taxonomy" id="3775"/>
    <lineage>
        <taxon>Eukaryota</taxon>
        <taxon>Viridiplantae</taxon>
        <taxon>Streptophyta</taxon>
        <taxon>Embryophyta</taxon>
        <taxon>Tracheophyta</taxon>
        <taxon>Spermatophyta</taxon>
        <taxon>Magnoliopsida</taxon>
        <taxon>eudicotyledons</taxon>
        <taxon>Gunneridae</taxon>
        <taxon>Pentapetalae</taxon>
        <taxon>rosids</taxon>
        <taxon>fabids</taxon>
        <taxon>Oxalidales</taxon>
        <taxon>Cephalotaceae</taxon>
        <taxon>Cephalotus</taxon>
    </lineage>
</organism>
<comment type="caution">
    <text evidence="2">The sequence shown here is derived from an EMBL/GenBank/DDBJ whole genome shotgun (WGS) entry which is preliminary data.</text>
</comment>
<evidence type="ECO:0000256" key="1">
    <source>
        <dbReference type="SAM" id="Phobius"/>
    </source>
</evidence>
<dbReference type="AlphaFoldDB" id="A0A1Q3CE38"/>
<keyword evidence="3" id="KW-1185">Reference proteome</keyword>
<keyword evidence="1" id="KW-0812">Transmembrane</keyword>
<proteinExistence type="predicted"/>
<accession>A0A1Q3CE38</accession>
<feature type="transmembrane region" description="Helical" evidence="1">
    <location>
        <begin position="83"/>
        <end position="102"/>
    </location>
</feature>
<dbReference type="InParanoid" id="A0A1Q3CE38"/>
<evidence type="ECO:0000313" key="2">
    <source>
        <dbReference type="EMBL" id="GAV78477.1"/>
    </source>
</evidence>
<dbReference type="EMBL" id="BDDD01001804">
    <property type="protein sequence ID" value="GAV78477.1"/>
    <property type="molecule type" value="Genomic_DNA"/>
</dbReference>
<name>A0A1Q3CE38_CEPFO</name>
<keyword evidence="1" id="KW-0472">Membrane</keyword>
<reference evidence="3" key="1">
    <citation type="submission" date="2016-04" db="EMBL/GenBank/DDBJ databases">
        <title>Cephalotus genome sequencing.</title>
        <authorList>
            <person name="Fukushima K."/>
            <person name="Hasebe M."/>
            <person name="Fang X."/>
        </authorList>
    </citation>
    <scope>NUCLEOTIDE SEQUENCE [LARGE SCALE GENOMIC DNA]</scope>
    <source>
        <strain evidence="3">cv. St1</strain>
    </source>
</reference>
<keyword evidence="1" id="KW-1133">Transmembrane helix</keyword>
<sequence>MESNSIKVMNQDMEKLDRFDGNNLACQQGNMMFLPTALKFSYILNPNLEPIEDPNPTAEGVPPSAEDIERIIRRSKGVKKMNFSVVVIFLTPYWKSCMICLLR</sequence>